<dbReference type="InterPro" id="IPR002686">
    <property type="entry name" value="Transposase_17"/>
</dbReference>
<protein>
    <submittedName>
        <fullName evidence="2">Transposase</fullName>
    </submittedName>
</protein>
<dbReference type="SUPFAM" id="SSF143422">
    <property type="entry name" value="Transposase IS200-like"/>
    <property type="match status" value="1"/>
</dbReference>
<dbReference type="RefSeq" id="WP_390210874.1">
    <property type="nucleotide sequence ID" value="NZ_JBHLXJ010000007.1"/>
</dbReference>
<dbReference type="InterPro" id="IPR036515">
    <property type="entry name" value="Transposase_17_sf"/>
</dbReference>
<dbReference type="EMBL" id="JBHLXJ010000007">
    <property type="protein sequence ID" value="MFC0349333.1"/>
    <property type="molecule type" value="Genomic_DNA"/>
</dbReference>
<gene>
    <name evidence="2" type="ORF">ACFFJH_05910</name>
</gene>
<dbReference type="PANTHER" id="PTHR34322">
    <property type="entry name" value="TRANSPOSASE, Y1_TNP DOMAIN-CONTAINING"/>
    <property type="match status" value="1"/>
</dbReference>
<accession>A0ABV6IC14</accession>
<feature type="domain" description="Transposase IS200-like" evidence="1">
    <location>
        <begin position="14"/>
        <end position="188"/>
    </location>
</feature>
<organism evidence="2 3">
    <name type="scientific">Undibacterium danionis</name>
    <dbReference type="NCBI Taxonomy" id="1812100"/>
    <lineage>
        <taxon>Bacteria</taxon>
        <taxon>Pseudomonadati</taxon>
        <taxon>Pseudomonadota</taxon>
        <taxon>Betaproteobacteria</taxon>
        <taxon>Burkholderiales</taxon>
        <taxon>Oxalobacteraceae</taxon>
        <taxon>Undibacterium</taxon>
    </lineage>
</organism>
<dbReference type="SMART" id="SM01321">
    <property type="entry name" value="Y1_Tnp"/>
    <property type="match status" value="1"/>
</dbReference>
<sequence length="347" mass="39006">MMPTARKNHVSLDATPYYHCIGRCVRRAFLWGEDPISGQNFSHRKRWVTERLAELSRSFAINICAYAVMSNHYHLVLHLDAAQARSWPEAEVAHRWGLLFSLPLLVQKYLKDELTIKAEIRVAQMVLTQLRHRLCDLSWYMRCLNEPIARRANEEDRCTGRFWEGRFKSQPILDEAGLLACCAYVDLNPVRAGIAATPEAADFTAIQQRLREVAAQQPASAAEKSLVHDQATAVVAPEVVPPLHPFANHLNADPALGLPFSLLDYVELVDWTARIVRTDNKAAMSSDTPPILARLGFTSKTFEAFMQTQAMTRGTAIGQVERLKAYAISLKQRCVMGVRMPVLTLGI</sequence>
<dbReference type="Gene3D" id="3.30.70.1290">
    <property type="entry name" value="Transposase IS200-like"/>
    <property type="match status" value="1"/>
</dbReference>
<evidence type="ECO:0000313" key="3">
    <source>
        <dbReference type="Proteomes" id="UP001589844"/>
    </source>
</evidence>
<reference evidence="2 3" key="1">
    <citation type="submission" date="2024-09" db="EMBL/GenBank/DDBJ databases">
        <authorList>
            <person name="Sun Q."/>
            <person name="Mori K."/>
        </authorList>
    </citation>
    <scope>NUCLEOTIDE SEQUENCE [LARGE SCALE GENOMIC DNA]</scope>
    <source>
        <strain evidence="2 3">CCM 8677</strain>
    </source>
</reference>
<keyword evidence="3" id="KW-1185">Reference proteome</keyword>
<evidence type="ECO:0000259" key="1">
    <source>
        <dbReference type="SMART" id="SM01321"/>
    </source>
</evidence>
<dbReference type="PANTHER" id="PTHR34322:SF2">
    <property type="entry name" value="TRANSPOSASE IS200-LIKE DOMAIN-CONTAINING PROTEIN"/>
    <property type="match status" value="1"/>
</dbReference>
<proteinExistence type="predicted"/>
<dbReference type="Proteomes" id="UP001589844">
    <property type="component" value="Unassembled WGS sequence"/>
</dbReference>
<comment type="caution">
    <text evidence="2">The sequence shown here is derived from an EMBL/GenBank/DDBJ whole genome shotgun (WGS) entry which is preliminary data.</text>
</comment>
<name>A0ABV6IC14_9BURK</name>
<evidence type="ECO:0000313" key="2">
    <source>
        <dbReference type="EMBL" id="MFC0349333.1"/>
    </source>
</evidence>